<keyword evidence="15" id="KW-1185">Reference proteome</keyword>
<evidence type="ECO:0000256" key="4">
    <source>
        <dbReference type="ARBA" id="ARBA00022664"/>
    </source>
</evidence>
<dbReference type="CDD" id="cd12290">
    <property type="entry name" value="RRM1_LARP7"/>
    <property type="match status" value="1"/>
</dbReference>
<keyword evidence="9" id="KW-0804">Transcription</keyword>
<dbReference type="Gene3D" id="3.30.70.330">
    <property type="match status" value="2"/>
</dbReference>
<dbReference type="PANTHER" id="PTHR22792:SF62">
    <property type="entry name" value="LA-RELATED PROTEIN 7"/>
    <property type="match status" value="1"/>
</dbReference>
<dbReference type="InterPro" id="IPR012677">
    <property type="entry name" value="Nucleotide-bd_a/b_plait_sf"/>
</dbReference>
<dbReference type="OMA" id="WCSLRNK"/>
<dbReference type="Pfam" id="PF00076">
    <property type="entry name" value="RRM_1"/>
    <property type="match status" value="1"/>
</dbReference>
<dbReference type="AlphaFoldDB" id="A0A8C6J3K4"/>
<feature type="compositionally biased region" description="Basic and acidic residues" evidence="13">
    <location>
        <begin position="355"/>
        <end position="364"/>
    </location>
</feature>
<dbReference type="InterPro" id="IPR036390">
    <property type="entry name" value="WH_DNA-bd_sf"/>
</dbReference>
<dbReference type="PANTHER" id="PTHR22792">
    <property type="entry name" value="LUPUS LA PROTEIN-RELATED"/>
    <property type="match status" value="1"/>
</dbReference>
<accession>A0A8C6J3K4</accession>
<evidence type="ECO:0000313" key="15">
    <source>
        <dbReference type="Proteomes" id="UP000694405"/>
    </source>
</evidence>
<dbReference type="GO" id="GO:0007283">
    <property type="term" value="P:spermatogenesis"/>
    <property type="evidence" value="ECO:0007669"/>
    <property type="project" value="UniProtKB-KW"/>
</dbReference>
<dbReference type="PROSITE" id="PS50961">
    <property type="entry name" value="HTH_LA"/>
    <property type="match status" value="1"/>
</dbReference>
<feature type="compositionally biased region" description="Basic residues" evidence="13">
    <location>
        <begin position="226"/>
        <end position="235"/>
    </location>
</feature>
<evidence type="ECO:0000256" key="3">
    <source>
        <dbReference type="ARBA" id="ARBA00015867"/>
    </source>
</evidence>
<feature type="compositionally biased region" description="Basic residues" evidence="13">
    <location>
        <begin position="367"/>
        <end position="380"/>
    </location>
</feature>
<keyword evidence="5" id="KW-0221">Differentiation</keyword>
<dbReference type="CDD" id="cd08032">
    <property type="entry name" value="LARP_7"/>
    <property type="match status" value="1"/>
</dbReference>
<dbReference type="GO" id="GO:0008380">
    <property type="term" value="P:RNA splicing"/>
    <property type="evidence" value="ECO:0007669"/>
    <property type="project" value="UniProtKB-KW"/>
</dbReference>
<gene>
    <name evidence="14" type="primary">LOC101876409</name>
</gene>
<dbReference type="GO" id="GO:0030154">
    <property type="term" value="P:cell differentiation"/>
    <property type="evidence" value="ECO:0007669"/>
    <property type="project" value="UniProtKB-KW"/>
</dbReference>
<reference evidence="14" key="3">
    <citation type="submission" date="2025-09" db="UniProtKB">
        <authorList>
            <consortium name="Ensembl"/>
        </authorList>
    </citation>
    <scope>IDENTIFICATION</scope>
</reference>
<feature type="compositionally biased region" description="Polar residues" evidence="13">
    <location>
        <begin position="312"/>
        <end position="321"/>
    </location>
</feature>
<dbReference type="GO" id="GO:0005654">
    <property type="term" value="C:nucleoplasm"/>
    <property type="evidence" value="ECO:0007669"/>
    <property type="project" value="UniProtKB-SubCell"/>
</dbReference>
<evidence type="ECO:0000256" key="11">
    <source>
        <dbReference type="ARBA" id="ARBA00023242"/>
    </source>
</evidence>
<name>A0A8C6J3K4_MELUD</name>
<dbReference type="InterPro" id="IPR006630">
    <property type="entry name" value="La_HTH"/>
</dbReference>
<keyword evidence="6" id="KW-0744">Spermatogenesis</keyword>
<dbReference type="InterPro" id="IPR045180">
    <property type="entry name" value="La_dom_prot"/>
</dbReference>
<feature type="region of interest" description="Disordered" evidence="13">
    <location>
        <begin position="189"/>
        <end position="382"/>
    </location>
</feature>
<evidence type="ECO:0000256" key="5">
    <source>
        <dbReference type="ARBA" id="ARBA00022782"/>
    </source>
</evidence>
<dbReference type="SUPFAM" id="SSF46785">
    <property type="entry name" value="Winged helix' DNA-binding domain"/>
    <property type="match status" value="1"/>
</dbReference>
<feature type="compositionally biased region" description="Basic and acidic residues" evidence="13">
    <location>
        <begin position="277"/>
        <end position="296"/>
    </location>
</feature>
<dbReference type="Ensembl" id="ENSMUNT00000007125.2">
    <property type="protein sequence ID" value="ENSMUNP00000006165.1"/>
    <property type="gene ID" value="ENSMUNG00000004979.2"/>
</dbReference>
<dbReference type="InterPro" id="IPR035979">
    <property type="entry name" value="RBD_domain_sf"/>
</dbReference>
<evidence type="ECO:0000256" key="10">
    <source>
        <dbReference type="ARBA" id="ARBA00023187"/>
    </source>
</evidence>
<dbReference type="FunFam" id="3.30.70.330:FF:000281">
    <property type="entry name" value="la-related protein 7 isoform X1"/>
    <property type="match status" value="1"/>
</dbReference>
<dbReference type="PRINTS" id="PR00302">
    <property type="entry name" value="LUPUSLA"/>
</dbReference>
<feature type="compositionally biased region" description="Basic and acidic residues" evidence="13">
    <location>
        <begin position="327"/>
        <end position="344"/>
    </location>
</feature>
<evidence type="ECO:0000256" key="9">
    <source>
        <dbReference type="ARBA" id="ARBA00023163"/>
    </source>
</evidence>
<evidence type="ECO:0000256" key="7">
    <source>
        <dbReference type="ARBA" id="ARBA00022884"/>
    </source>
</evidence>
<feature type="compositionally biased region" description="Low complexity" evidence="13">
    <location>
        <begin position="450"/>
        <end position="459"/>
    </location>
</feature>
<dbReference type="SMART" id="SM00360">
    <property type="entry name" value="RRM"/>
    <property type="match status" value="1"/>
</dbReference>
<dbReference type="OrthoDB" id="439993at2759"/>
<keyword evidence="11" id="KW-0539">Nucleus</keyword>
<evidence type="ECO:0000256" key="13">
    <source>
        <dbReference type="SAM" id="MobiDB-lite"/>
    </source>
</evidence>
<dbReference type="FunFam" id="1.10.10.10:FF:000158">
    <property type="entry name" value="La ribonucleoprotein domain family member 7"/>
    <property type="match status" value="1"/>
</dbReference>
<dbReference type="InterPro" id="IPR000504">
    <property type="entry name" value="RRM_dom"/>
</dbReference>
<dbReference type="Pfam" id="PF05383">
    <property type="entry name" value="La"/>
    <property type="match status" value="1"/>
</dbReference>
<dbReference type="InterPro" id="IPR034946">
    <property type="entry name" value="LARP7_La"/>
</dbReference>
<dbReference type="GO" id="GO:0006397">
    <property type="term" value="P:mRNA processing"/>
    <property type="evidence" value="ECO:0007669"/>
    <property type="project" value="UniProtKB-KW"/>
</dbReference>
<dbReference type="InterPro" id="IPR034887">
    <property type="entry name" value="LARP7_RRM1"/>
</dbReference>
<dbReference type="Gene3D" id="1.10.10.10">
    <property type="entry name" value="Winged helix-like DNA-binding domain superfamily/Winged helix DNA-binding domain"/>
    <property type="match status" value="1"/>
</dbReference>
<evidence type="ECO:0000256" key="8">
    <source>
        <dbReference type="ARBA" id="ARBA00023015"/>
    </source>
</evidence>
<evidence type="ECO:0000256" key="2">
    <source>
        <dbReference type="ARBA" id="ARBA00008680"/>
    </source>
</evidence>
<dbReference type="InterPro" id="IPR014886">
    <property type="entry name" value="La_xRRM"/>
</dbReference>
<dbReference type="GO" id="GO:1990904">
    <property type="term" value="C:ribonucleoprotein complex"/>
    <property type="evidence" value="ECO:0007669"/>
    <property type="project" value="UniProtKB-UniRule"/>
</dbReference>
<comment type="similarity">
    <text evidence="2">Belongs to the LARP7 family.</text>
</comment>
<proteinExistence type="inferred from homology"/>
<evidence type="ECO:0000256" key="12">
    <source>
        <dbReference type="ARBA" id="ARBA00029640"/>
    </source>
</evidence>
<dbReference type="SMART" id="SM00715">
    <property type="entry name" value="LA"/>
    <property type="match status" value="1"/>
</dbReference>
<feature type="region of interest" description="Disordered" evidence="13">
    <location>
        <begin position="427"/>
        <end position="459"/>
    </location>
</feature>
<evidence type="ECO:0000256" key="6">
    <source>
        <dbReference type="ARBA" id="ARBA00022871"/>
    </source>
</evidence>
<dbReference type="GO" id="GO:0003723">
    <property type="term" value="F:RNA binding"/>
    <property type="evidence" value="ECO:0007669"/>
    <property type="project" value="UniProtKB-UniRule"/>
</dbReference>
<dbReference type="PROSITE" id="PS50102">
    <property type="entry name" value="RRM"/>
    <property type="match status" value="1"/>
</dbReference>
<keyword evidence="10" id="KW-0508">mRNA splicing</keyword>
<dbReference type="SUPFAM" id="SSF54928">
    <property type="entry name" value="RNA-binding domain, RBD"/>
    <property type="match status" value="2"/>
</dbReference>
<evidence type="ECO:0000256" key="1">
    <source>
        <dbReference type="ARBA" id="ARBA00004642"/>
    </source>
</evidence>
<feature type="region of interest" description="Disordered" evidence="13">
    <location>
        <begin position="1"/>
        <end position="31"/>
    </location>
</feature>
<dbReference type="InterPro" id="IPR036388">
    <property type="entry name" value="WH-like_DNA-bd_sf"/>
</dbReference>
<feature type="compositionally biased region" description="Basic and acidic residues" evidence="13">
    <location>
        <begin position="7"/>
        <end position="24"/>
    </location>
</feature>
<keyword evidence="4" id="KW-0507">mRNA processing</keyword>
<organism evidence="14 15">
    <name type="scientific">Melopsittacus undulatus</name>
    <name type="common">Budgerigar</name>
    <name type="synonym">Psittacus undulatus</name>
    <dbReference type="NCBI Taxonomy" id="13146"/>
    <lineage>
        <taxon>Eukaryota</taxon>
        <taxon>Metazoa</taxon>
        <taxon>Chordata</taxon>
        <taxon>Craniata</taxon>
        <taxon>Vertebrata</taxon>
        <taxon>Euteleostomi</taxon>
        <taxon>Archelosauria</taxon>
        <taxon>Archosauria</taxon>
        <taxon>Dinosauria</taxon>
        <taxon>Saurischia</taxon>
        <taxon>Theropoda</taxon>
        <taxon>Coelurosauria</taxon>
        <taxon>Aves</taxon>
        <taxon>Neognathae</taxon>
        <taxon>Neoaves</taxon>
        <taxon>Telluraves</taxon>
        <taxon>Australaves</taxon>
        <taxon>Psittaciformes</taxon>
        <taxon>Psittaculidae</taxon>
        <taxon>Melopsittacus</taxon>
    </lineage>
</organism>
<evidence type="ECO:0000313" key="14">
    <source>
        <dbReference type="Ensembl" id="ENSMUNP00000006165.1"/>
    </source>
</evidence>
<dbReference type="Pfam" id="PF08777">
    <property type="entry name" value="RRM_3"/>
    <property type="match status" value="1"/>
</dbReference>
<dbReference type="PROSITE" id="PS51939">
    <property type="entry name" value="XRRM"/>
    <property type="match status" value="1"/>
</dbReference>
<reference evidence="14" key="2">
    <citation type="submission" date="2025-08" db="UniProtKB">
        <authorList>
            <consortium name="Ensembl"/>
        </authorList>
    </citation>
    <scope>IDENTIFICATION</scope>
</reference>
<dbReference type="CDD" id="cd12542">
    <property type="entry name" value="RRM2_LARP7"/>
    <property type="match status" value="1"/>
</dbReference>
<comment type="subcellular location">
    <subcellularLocation>
        <location evidence="1">Nucleus</location>
        <location evidence="1">Nucleoplasm</location>
    </subcellularLocation>
</comment>
<keyword evidence="7" id="KW-0694">RNA-binding</keyword>
<dbReference type="Proteomes" id="UP000694405">
    <property type="component" value="Chromosome 7"/>
</dbReference>
<reference evidence="14" key="1">
    <citation type="submission" date="2020-03" db="EMBL/GenBank/DDBJ databases">
        <title>Melopsittacus undulatus (budgerigar) genome, bMelUnd1, maternal haplotype with Z.</title>
        <authorList>
            <person name="Gedman G."/>
            <person name="Mountcastle J."/>
            <person name="Haase B."/>
            <person name="Formenti G."/>
            <person name="Wright T."/>
            <person name="Apodaca J."/>
            <person name="Pelan S."/>
            <person name="Chow W."/>
            <person name="Rhie A."/>
            <person name="Howe K."/>
            <person name="Fedrigo O."/>
            <person name="Jarvis E.D."/>
        </authorList>
    </citation>
    <scope>NUCLEOTIDE SEQUENCE [LARGE SCALE GENOMIC DNA]</scope>
</reference>
<keyword evidence="8" id="KW-0805">Transcription regulation</keyword>
<dbReference type="InterPro" id="IPR034910">
    <property type="entry name" value="LARP7_RRM2"/>
</dbReference>
<dbReference type="InterPro" id="IPR002344">
    <property type="entry name" value="Lupus_La"/>
</dbReference>
<sequence>MTGMETETVRDKATEEESTEQKKEREKRKRSRVKQVLADIAKQVDFWFGDVNLHKDRFLREQIEKSRDGYVDISLLVSFNKMKKLTTDGKLIARAVKSSSVVELDLEGTRIRRRQPLGEQPKDVDSRTVYVELLPKNVNHSWIERVFGKCGNVVYVSIPRYKTSGDPKGFAFVEFETKEQAEKAIEFLNNPPEEAPRKPGIFPKTVKNKPVPALNTSNSNVVEEKKKKKKKKSKIKKESNVQAAVETKESNTNAATEQVPKSKRHRTSSECSEGEVTETHRQPSKREKRKWDRTESSDAPWESRPGKRKRTSSGGCETSASKVRKTVQKDEIVPVKEETTEAPKDSNANVDASAEDDKDKKDSSLSKSKRKHKKKHKERHKMGEEVIPLRVLSKTEWMDLKQEYLALQKASMASLKKTMSQIKLEPVGEMETESCAQKKAQSENGKSASEDSASSAKASTMGPQFLSGVIVKIISTDPLPGRKQIKDALAALADVAYVDMLEGDTECHVRFKTPEDAQVIMKSYKEIQIKSNWKFEVLTGDHEQRYWQKILVDRQAKLNQPREKKRGTEKLIAKAERMRLEKTQQTSKHIRFTENN</sequence>
<protein>
    <recommendedName>
        <fullName evidence="3">La-related protein 7</fullName>
    </recommendedName>
    <alternativeName>
        <fullName evidence="12">La ribonucleoprotein domain family member 7</fullName>
    </alternativeName>
</protein>